<proteinExistence type="predicted"/>
<feature type="region of interest" description="Disordered" evidence="1">
    <location>
        <begin position="19"/>
        <end position="58"/>
    </location>
</feature>
<organism evidence="2 3">
    <name type="scientific">Hibiscus sabdariffa</name>
    <name type="common">roselle</name>
    <dbReference type="NCBI Taxonomy" id="183260"/>
    <lineage>
        <taxon>Eukaryota</taxon>
        <taxon>Viridiplantae</taxon>
        <taxon>Streptophyta</taxon>
        <taxon>Embryophyta</taxon>
        <taxon>Tracheophyta</taxon>
        <taxon>Spermatophyta</taxon>
        <taxon>Magnoliopsida</taxon>
        <taxon>eudicotyledons</taxon>
        <taxon>Gunneridae</taxon>
        <taxon>Pentapetalae</taxon>
        <taxon>rosids</taxon>
        <taxon>malvids</taxon>
        <taxon>Malvales</taxon>
        <taxon>Malvaceae</taxon>
        <taxon>Malvoideae</taxon>
        <taxon>Hibiscus</taxon>
    </lineage>
</organism>
<keyword evidence="3" id="KW-1185">Reference proteome</keyword>
<dbReference type="SUPFAM" id="SSF50475">
    <property type="entry name" value="FMN-binding split barrel"/>
    <property type="match status" value="1"/>
</dbReference>
<accession>A0ABR2STN1</accession>
<reference evidence="2 3" key="1">
    <citation type="journal article" date="2024" name="G3 (Bethesda)">
        <title>Genome assembly of Hibiscus sabdariffa L. provides insights into metabolisms of medicinal natural products.</title>
        <authorList>
            <person name="Kim T."/>
        </authorList>
    </citation>
    <scope>NUCLEOTIDE SEQUENCE [LARGE SCALE GENOMIC DNA]</scope>
    <source>
        <strain evidence="2">TK-2024</strain>
        <tissue evidence="2">Old leaves</tissue>
    </source>
</reference>
<dbReference type="Proteomes" id="UP001396334">
    <property type="component" value="Unassembled WGS sequence"/>
</dbReference>
<comment type="caution">
    <text evidence="2">The sequence shown here is derived from an EMBL/GenBank/DDBJ whole genome shotgun (WGS) entry which is preliminary data.</text>
</comment>
<dbReference type="PANTHER" id="PTHR13343">
    <property type="entry name" value="CREG1 PROTEIN"/>
    <property type="match status" value="1"/>
</dbReference>
<evidence type="ECO:0000313" key="2">
    <source>
        <dbReference type="EMBL" id="KAK9028314.1"/>
    </source>
</evidence>
<evidence type="ECO:0000313" key="3">
    <source>
        <dbReference type="Proteomes" id="UP001396334"/>
    </source>
</evidence>
<sequence>MKEKLNSVSLSRRIKNNIRATTKHLGSASDPPKQNGRPNYHPFEEIGESTSKNSDDATLTAAKTSRTIIEVNSKATVLFSRMINGEVHENIMWPDLPYATDEHGDVYQQVKSDEDVLQTLTVENNFVKRMSTNQSRDSDTSQAEKVEGYKVEDLGIINGRRNESELSRDSSTSEESEKNEISTNKSSLYKLEMIKIQLITAHGYQTDVELEDFKQAQLDAIAHAAAKIISRLKAGGETTTQALKSLCLRCKGIQVEEVAIISVDSLGFVLKVCCGTQIETLRFAFNSRATSEYSAERQLNDLLFPMSHQRPQKQKTSSSK</sequence>
<evidence type="ECO:0000256" key="1">
    <source>
        <dbReference type="SAM" id="MobiDB-lite"/>
    </source>
</evidence>
<feature type="region of interest" description="Disordered" evidence="1">
    <location>
        <begin position="160"/>
        <end position="182"/>
    </location>
</feature>
<protein>
    <submittedName>
        <fullName evidence="2">Uncharacterized protein</fullName>
    </submittedName>
</protein>
<dbReference type="EMBL" id="JBBPBN010000012">
    <property type="protein sequence ID" value="KAK9028314.1"/>
    <property type="molecule type" value="Genomic_DNA"/>
</dbReference>
<dbReference type="InterPro" id="IPR037119">
    <property type="entry name" value="Haem_oxidase_HugZ-like_sf"/>
</dbReference>
<name>A0ABR2STN1_9ROSI</name>
<gene>
    <name evidence="2" type="ORF">V6N11_068121</name>
</gene>
<dbReference type="PANTHER" id="PTHR13343:SF28">
    <property type="entry name" value="PENTATRICOPEPTIDE REPEAT (PPR) SUPERFAMILY PROTEIN"/>
    <property type="match status" value="1"/>
</dbReference>
<dbReference type="Gene3D" id="3.20.180.10">
    <property type="entry name" value="PNP-oxidase-like"/>
    <property type="match status" value="1"/>
</dbReference>